<proteinExistence type="predicted"/>
<gene>
    <name evidence="1" type="ORF">AUJ40_00520</name>
</gene>
<name>A0A1J4RUP4_9BACT</name>
<reference evidence="1 2" key="1">
    <citation type="journal article" date="2016" name="Environ. Microbiol.">
        <title>Genomic resolution of a cold subsurface aquifer community provides metabolic insights for novel microbes adapted to high CO concentrations.</title>
        <authorList>
            <person name="Probst A.J."/>
            <person name="Castelle C.J."/>
            <person name="Singh A."/>
            <person name="Brown C.T."/>
            <person name="Anantharaman K."/>
            <person name="Sharon I."/>
            <person name="Hug L.A."/>
            <person name="Burstein D."/>
            <person name="Emerson J.B."/>
            <person name="Thomas B.C."/>
            <person name="Banfield J.F."/>
        </authorList>
    </citation>
    <scope>NUCLEOTIDE SEQUENCE [LARGE SCALE GENOMIC DNA]</scope>
    <source>
        <strain evidence="1">CG1_02_42_45</strain>
    </source>
</reference>
<evidence type="ECO:0000313" key="2">
    <source>
        <dbReference type="Proteomes" id="UP000182753"/>
    </source>
</evidence>
<dbReference type="AlphaFoldDB" id="A0A1J4RUP4"/>
<accession>A0A1J4RUP4</accession>
<sequence length="130" mass="14568">MYIYLTSKRIYDIFTAIPESEKEPRMPRIGQLLGLIPADDKFEVGDWVTGTADEDLAIPKFEGRNFQVKAVRDIQCTCESVLGPFPPGAVHEPRCGLNGRSTQIITIVVDEEEQEYVNAYLGHILPPSET</sequence>
<organism evidence="1 2">
    <name type="scientific">Candidatus Berkelbacteria bacterium CG1_02_42_45</name>
    <dbReference type="NCBI Taxonomy" id="1805036"/>
    <lineage>
        <taxon>Bacteria</taxon>
        <taxon>Candidatus Berkelbacteria</taxon>
    </lineage>
</organism>
<dbReference type="Proteomes" id="UP000182753">
    <property type="component" value="Unassembled WGS sequence"/>
</dbReference>
<evidence type="ECO:0000313" key="1">
    <source>
        <dbReference type="EMBL" id="OIN90130.1"/>
    </source>
</evidence>
<protein>
    <submittedName>
        <fullName evidence="1">Uncharacterized protein</fullName>
    </submittedName>
</protein>
<dbReference type="EMBL" id="MNUJ01000009">
    <property type="protein sequence ID" value="OIN90130.1"/>
    <property type="molecule type" value="Genomic_DNA"/>
</dbReference>
<comment type="caution">
    <text evidence="1">The sequence shown here is derived from an EMBL/GenBank/DDBJ whole genome shotgun (WGS) entry which is preliminary data.</text>
</comment>